<evidence type="ECO:0000313" key="9">
    <source>
        <dbReference type="EMBL" id="KAJ8018382.1"/>
    </source>
</evidence>
<dbReference type="EMBL" id="JAIZAY010000401">
    <property type="protein sequence ID" value="KAJ8018382.1"/>
    <property type="molecule type" value="Genomic_DNA"/>
</dbReference>
<evidence type="ECO:0000256" key="3">
    <source>
        <dbReference type="ARBA" id="ARBA00006958"/>
    </source>
</evidence>
<dbReference type="PANTHER" id="PTHR22930:SF85">
    <property type="entry name" value="GH03217P-RELATED"/>
    <property type="match status" value="1"/>
</dbReference>
<keyword evidence="4" id="KW-0540">Nuclease</keyword>
<dbReference type="GO" id="GO:0004518">
    <property type="term" value="F:nuclease activity"/>
    <property type="evidence" value="ECO:0007669"/>
    <property type="project" value="UniProtKB-KW"/>
</dbReference>
<gene>
    <name evidence="9" type="ORF">HOLleu_43656</name>
</gene>
<dbReference type="InterPro" id="IPR045249">
    <property type="entry name" value="HARBI1-like"/>
</dbReference>
<comment type="similarity">
    <text evidence="3">Belongs to the HARBI1 family.</text>
</comment>
<keyword evidence="7" id="KW-0539">Nucleus</keyword>
<evidence type="ECO:0000256" key="1">
    <source>
        <dbReference type="ARBA" id="ARBA00001968"/>
    </source>
</evidence>
<evidence type="ECO:0000256" key="6">
    <source>
        <dbReference type="ARBA" id="ARBA00022801"/>
    </source>
</evidence>
<organism evidence="9 10">
    <name type="scientific">Holothuria leucospilota</name>
    <name type="common">Black long sea cucumber</name>
    <name type="synonym">Mertensiothuria leucospilota</name>
    <dbReference type="NCBI Taxonomy" id="206669"/>
    <lineage>
        <taxon>Eukaryota</taxon>
        <taxon>Metazoa</taxon>
        <taxon>Echinodermata</taxon>
        <taxon>Eleutherozoa</taxon>
        <taxon>Echinozoa</taxon>
        <taxon>Holothuroidea</taxon>
        <taxon>Aspidochirotacea</taxon>
        <taxon>Aspidochirotida</taxon>
        <taxon>Holothuriidae</taxon>
        <taxon>Holothuria</taxon>
    </lineage>
</organism>
<comment type="subcellular location">
    <subcellularLocation>
        <location evidence="2">Nucleus</location>
    </subcellularLocation>
</comment>
<proteinExistence type="inferred from homology"/>
<dbReference type="InterPro" id="IPR027806">
    <property type="entry name" value="HARBI1_dom"/>
</dbReference>
<dbReference type="Pfam" id="PF13359">
    <property type="entry name" value="DDE_Tnp_4"/>
    <property type="match status" value="1"/>
</dbReference>
<comment type="caution">
    <text evidence="9">The sequence shown here is derived from an EMBL/GenBank/DDBJ whole genome shotgun (WGS) entry which is preliminary data.</text>
</comment>
<dbReference type="GO" id="GO:0016787">
    <property type="term" value="F:hydrolase activity"/>
    <property type="evidence" value="ECO:0007669"/>
    <property type="project" value="UniProtKB-KW"/>
</dbReference>
<keyword evidence="10" id="KW-1185">Reference proteome</keyword>
<evidence type="ECO:0000256" key="2">
    <source>
        <dbReference type="ARBA" id="ARBA00004123"/>
    </source>
</evidence>
<accession>A0A9Q0Y9C8</accession>
<comment type="cofactor">
    <cofactor evidence="1">
        <name>a divalent metal cation</name>
        <dbReference type="ChEBI" id="CHEBI:60240"/>
    </cofactor>
</comment>
<reference evidence="9" key="1">
    <citation type="submission" date="2021-10" db="EMBL/GenBank/DDBJ databases">
        <title>Tropical sea cucumber genome reveals ecological adaptation and Cuvierian tubules defense mechanism.</title>
        <authorList>
            <person name="Chen T."/>
        </authorList>
    </citation>
    <scope>NUCLEOTIDE SEQUENCE</scope>
    <source>
        <strain evidence="9">Nanhai2018</strain>
        <tissue evidence="9">Muscle</tissue>
    </source>
</reference>
<evidence type="ECO:0000256" key="5">
    <source>
        <dbReference type="ARBA" id="ARBA00022723"/>
    </source>
</evidence>
<evidence type="ECO:0000256" key="4">
    <source>
        <dbReference type="ARBA" id="ARBA00022722"/>
    </source>
</evidence>
<dbReference type="AlphaFoldDB" id="A0A9Q0Y9C8"/>
<evidence type="ECO:0000313" key="10">
    <source>
        <dbReference type="Proteomes" id="UP001152320"/>
    </source>
</evidence>
<name>A0A9Q0Y9C8_HOLLE</name>
<keyword evidence="6" id="KW-0378">Hydrolase</keyword>
<protein>
    <submittedName>
        <fullName evidence="9">Protein ANTAGONIST OF LIKE HETEROCHROMATIN PROTEIN 1</fullName>
    </submittedName>
</protein>
<dbReference type="GO" id="GO:0005634">
    <property type="term" value="C:nucleus"/>
    <property type="evidence" value="ECO:0007669"/>
    <property type="project" value="UniProtKB-SubCell"/>
</dbReference>
<dbReference type="GO" id="GO:0046872">
    <property type="term" value="F:metal ion binding"/>
    <property type="evidence" value="ECO:0007669"/>
    <property type="project" value="UniProtKB-KW"/>
</dbReference>
<feature type="domain" description="DDE Tnp4" evidence="8">
    <location>
        <begin position="2"/>
        <end position="78"/>
    </location>
</feature>
<evidence type="ECO:0000259" key="8">
    <source>
        <dbReference type="Pfam" id="PF13359"/>
    </source>
</evidence>
<sequence length="132" mass="15206">MIFGDPAYPLLPWLMKGFSGTGRLTESQKLFNYRLSRARVVVENAFGRLISGWRSLMKSNDTNIESLPAQVITCCILHKICESRRDRVNNNWLQEAEEYSQEFLHDDAYNDEGNAPATTVRDALMQYFADEH</sequence>
<dbReference type="OrthoDB" id="2668416at2759"/>
<dbReference type="PANTHER" id="PTHR22930">
    <property type="match status" value="1"/>
</dbReference>
<dbReference type="Proteomes" id="UP001152320">
    <property type="component" value="Unassembled WGS sequence"/>
</dbReference>
<evidence type="ECO:0000256" key="7">
    <source>
        <dbReference type="ARBA" id="ARBA00023242"/>
    </source>
</evidence>
<keyword evidence="5" id="KW-0479">Metal-binding</keyword>